<evidence type="ECO:0000313" key="7">
    <source>
        <dbReference type="EMBL" id="ACV34545.1"/>
    </source>
</evidence>
<dbReference type="InterPro" id="IPR021800">
    <property type="entry name" value="DUF3369"/>
</dbReference>
<dbReference type="PROSITE" id="PS50113">
    <property type="entry name" value="PAC"/>
    <property type="match status" value="2"/>
</dbReference>
<dbReference type="Pfam" id="PF00563">
    <property type="entry name" value="EAL"/>
    <property type="match status" value="1"/>
</dbReference>
<dbReference type="PROSITE" id="PS50883">
    <property type="entry name" value="EAL"/>
    <property type="match status" value="1"/>
</dbReference>
<dbReference type="InterPro" id="IPR001789">
    <property type="entry name" value="Sig_transdc_resp-reg_receiver"/>
</dbReference>
<dbReference type="SMART" id="SM00086">
    <property type="entry name" value="PAC"/>
    <property type="match status" value="2"/>
</dbReference>
<feature type="domain" description="PAS" evidence="3">
    <location>
        <begin position="455"/>
        <end position="528"/>
    </location>
</feature>
<dbReference type="SUPFAM" id="SSF55073">
    <property type="entry name" value="Nucleotide cyclase"/>
    <property type="match status" value="1"/>
</dbReference>
<dbReference type="SMART" id="SM00091">
    <property type="entry name" value="PAS"/>
    <property type="match status" value="2"/>
</dbReference>
<dbReference type="eggNOG" id="COG3290">
    <property type="taxonomic scope" value="Bacteria"/>
</dbReference>
<evidence type="ECO:0000259" key="2">
    <source>
        <dbReference type="PROSITE" id="PS50110"/>
    </source>
</evidence>
<dbReference type="InterPro" id="IPR035919">
    <property type="entry name" value="EAL_sf"/>
</dbReference>
<dbReference type="STRING" id="522306.CAP2UW1_1217"/>
<dbReference type="InterPro" id="IPR001633">
    <property type="entry name" value="EAL_dom"/>
</dbReference>
<organism evidence="7">
    <name type="scientific">Accumulibacter regalis</name>
    <dbReference type="NCBI Taxonomy" id="522306"/>
    <lineage>
        <taxon>Bacteria</taxon>
        <taxon>Pseudomonadati</taxon>
        <taxon>Pseudomonadota</taxon>
        <taxon>Betaproteobacteria</taxon>
        <taxon>Candidatus Accumulibacter</taxon>
    </lineage>
</organism>
<dbReference type="CDD" id="cd01948">
    <property type="entry name" value="EAL"/>
    <property type="match status" value="1"/>
</dbReference>
<reference evidence="7" key="2">
    <citation type="submission" date="2009-09" db="EMBL/GenBank/DDBJ databases">
        <title>Complete sequence of chromosome of Candidatus Accumulibacter phosphatis clade IIA str. UW-1.</title>
        <authorList>
            <consortium name="US DOE Joint Genome Institute"/>
            <person name="Martin H.G."/>
            <person name="Ivanova N."/>
            <person name="Kunin V."/>
            <person name="Warnecke F."/>
            <person name="Barry K."/>
            <person name="He S."/>
            <person name="Salamov A."/>
            <person name="Szeto E."/>
            <person name="Dalin E."/>
            <person name="Pangilinan J.L."/>
            <person name="Lapidus A."/>
            <person name="Lowry S."/>
            <person name="Kyrpides N.C."/>
            <person name="McMahon K.D."/>
            <person name="Hugenholtz P."/>
        </authorList>
    </citation>
    <scope>NUCLEOTIDE SEQUENCE [LARGE SCALE GENOMIC DNA]</scope>
    <source>
        <strain evidence="7">UW-1</strain>
    </source>
</reference>
<accession>C7RRQ6</accession>
<dbReference type="InterPro" id="IPR013656">
    <property type="entry name" value="PAS_4"/>
</dbReference>
<proteinExistence type="predicted"/>
<dbReference type="Pfam" id="PF08448">
    <property type="entry name" value="PAS_4"/>
    <property type="match status" value="2"/>
</dbReference>
<dbReference type="InterPro" id="IPR000160">
    <property type="entry name" value="GGDEF_dom"/>
</dbReference>
<reference evidence="7" key="1">
    <citation type="submission" date="2009-08" db="EMBL/GenBank/DDBJ databases">
        <authorList>
            <consortium name="US DOE Joint Genome Institute"/>
            <person name="Lucas S."/>
            <person name="Copeland A."/>
            <person name="Lapidus A."/>
            <person name="Glavina del Rio T."/>
            <person name="Dalin E."/>
            <person name="Tice H."/>
            <person name="Bruce D."/>
            <person name="Barry K."/>
            <person name="Pitluck S."/>
            <person name="Lowry S."/>
            <person name="Larimer F."/>
            <person name="Land M."/>
            <person name="Hauser L."/>
            <person name="Kyrpides N."/>
            <person name="Ivanova N."/>
            <person name="McMahon K.D."/>
            <person name="Hugenholtz P."/>
        </authorList>
    </citation>
    <scope>NUCLEOTIDE SEQUENCE</scope>
    <source>
        <strain evidence="7">UW-1</strain>
    </source>
</reference>
<dbReference type="Pfam" id="PF00990">
    <property type="entry name" value="GGDEF"/>
    <property type="match status" value="1"/>
</dbReference>
<sequence>MNDELLRWTDDTGSHDSLVPGGQCPWKILVVDDDPEVHGVTRFVLDGLHVCGRPLRLLHAFSGEEARRQLQVHPDIAVALLDVVMETAQAGLDLVGHIRDELGMSECRLILRTGEPGYAPELTVIQEYDINDYRTKAELTHTRLITTVSSALRSYQQLHAVAEHRRGLELIVRAAADLMEERAIANLAEGVLTQLAALLKLPVDGIVCTQKGSPLGGDGDHCYVVGAAGRHAGYIAQPLETLPDERIVDAILASVARRQHVFGSDYAVLYLKASPHQEAAIFLDSGQVLETLDRTLLDVFVANIAACFRNVKLVERLLHAQREIEQQRAFLRAVIDANPHFVFVIDGQGTIRLANRSLAVSFDLTPAQMVGHALPDFVTDPDLLQTLRDDDRAILSGKRRRVEREIRFVDRAGVVRWFHTIKAPIVNGDGEVEQLIGVCSDISERKLAEQALFEAKERALVTLHSIGDAVITTDASGHVDYLNPVAEALTGWTTAEARGRSSGEVFPIVHDQTRRPVADPVSRCLQQGRIVALASHSLLVARDGQEYDIDDSAAPIRGRDNQLLGVVLVFRNVTETRELARQLAHDATHDALTGLINRPEFERRLQRAVTSARQDGARHVLCYLDLDQFKVVNDTAGHAAGDELLQQINTILAGMFRESDTLARIGGDEFALLQENCPLDRAYAIAQSVVRNVREHRFNWQGRSYQIGVSIGLVPITAETQDTVQLLTEADIACYTAKELGRNRVHVYQRTDSESVQRHSEILGAAGLRDALDQGLFRLHYQPIVALQGPDFRTVRYEALLRVAHPGNTQRKGELVLPAAFIPAAERYNLMGAIDRWVIQAAFREYANGVGLGGARLAINLSGNSLSDESLLAFIESQFVEHAFPPERACFEITETAAIQNLGPALGLMAALKGHGCHLALDDFGSGLSSFHYLKTLPVDYLKIDGSFVKDMCEDPRDDALVAAINQMSHAMGIQTVAEYVCSESIAERLCELGVDYAQGYFFGKPMPWGESSS</sequence>
<dbReference type="OrthoDB" id="9813903at2"/>
<dbReference type="Gene3D" id="3.30.450.20">
    <property type="entry name" value="PAS domain"/>
    <property type="match status" value="2"/>
</dbReference>
<dbReference type="Gene3D" id="3.20.20.450">
    <property type="entry name" value="EAL domain"/>
    <property type="match status" value="1"/>
</dbReference>
<dbReference type="PANTHER" id="PTHR44757:SF4">
    <property type="entry name" value="DIGUANYLATE CYCLASE DGCE-RELATED"/>
    <property type="match status" value="1"/>
</dbReference>
<dbReference type="eggNOG" id="COG0784">
    <property type="taxonomic scope" value="Bacteria"/>
</dbReference>
<dbReference type="SUPFAM" id="SSF55785">
    <property type="entry name" value="PYP-like sensor domain (PAS domain)"/>
    <property type="match status" value="2"/>
</dbReference>
<evidence type="ECO:0000256" key="1">
    <source>
        <dbReference type="PROSITE-ProRule" id="PRU00169"/>
    </source>
</evidence>
<dbReference type="NCBIfam" id="TIGR00229">
    <property type="entry name" value="sensory_box"/>
    <property type="match status" value="2"/>
</dbReference>
<dbReference type="GO" id="GO:0000160">
    <property type="term" value="P:phosphorelay signal transduction system"/>
    <property type="evidence" value="ECO:0007669"/>
    <property type="project" value="InterPro"/>
</dbReference>
<dbReference type="InterPro" id="IPR000700">
    <property type="entry name" value="PAS-assoc_C"/>
</dbReference>
<dbReference type="eggNOG" id="COG5001">
    <property type="taxonomic scope" value="Bacteria"/>
</dbReference>
<protein>
    <submittedName>
        <fullName evidence="7">Response regulator receiver modulated diguanylate cyclase/phosphodiesterase with PAS/PAC sensor(S)</fullName>
    </submittedName>
</protein>
<dbReference type="InterPro" id="IPR011006">
    <property type="entry name" value="CheY-like_superfamily"/>
</dbReference>
<dbReference type="GO" id="GO:0003824">
    <property type="term" value="F:catalytic activity"/>
    <property type="evidence" value="ECO:0007669"/>
    <property type="project" value="UniProtKB-ARBA"/>
</dbReference>
<dbReference type="AlphaFoldDB" id="C7RRQ6"/>
<dbReference type="InterPro" id="IPR043128">
    <property type="entry name" value="Rev_trsase/Diguanyl_cyclase"/>
</dbReference>
<evidence type="ECO:0000259" key="4">
    <source>
        <dbReference type="PROSITE" id="PS50113"/>
    </source>
</evidence>
<dbReference type="Gene3D" id="3.40.50.2300">
    <property type="match status" value="1"/>
</dbReference>
<dbReference type="CDD" id="cd01949">
    <property type="entry name" value="GGDEF"/>
    <property type="match status" value="1"/>
</dbReference>
<dbReference type="SUPFAM" id="SSF52172">
    <property type="entry name" value="CheY-like"/>
    <property type="match status" value="1"/>
</dbReference>
<dbReference type="KEGG" id="app:CAP2UW1_1217"/>
<evidence type="ECO:0000259" key="6">
    <source>
        <dbReference type="PROSITE" id="PS50887"/>
    </source>
</evidence>
<dbReference type="EMBL" id="CP001715">
    <property type="protein sequence ID" value="ACV34545.1"/>
    <property type="molecule type" value="Genomic_DNA"/>
</dbReference>
<dbReference type="NCBIfam" id="TIGR00254">
    <property type="entry name" value="GGDEF"/>
    <property type="match status" value="1"/>
</dbReference>
<feature type="domain" description="Response regulatory" evidence="2">
    <location>
        <begin position="27"/>
        <end position="151"/>
    </location>
</feature>
<dbReference type="InterPro" id="IPR000014">
    <property type="entry name" value="PAS"/>
</dbReference>
<dbReference type="Gene3D" id="3.30.70.270">
    <property type="match status" value="1"/>
</dbReference>
<keyword evidence="1" id="KW-0597">Phosphoprotein</keyword>
<evidence type="ECO:0000259" key="3">
    <source>
        <dbReference type="PROSITE" id="PS50112"/>
    </source>
</evidence>
<dbReference type="FunFam" id="3.30.70.270:FF:000001">
    <property type="entry name" value="Diguanylate cyclase domain protein"/>
    <property type="match status" value="1"/>
</dbReference>
<dbReference type="CDD" id="cd00130">
    <property type="entry name" value="PAS"/>
    <property type="match status" value="2"/>
</dbReference>
<feature type="domain" description="PAC" evidence="4">
    <location>
        <begin position="533"/>
        <end position="585"/>
    </location>
</feature>
<feature type="domain" description="PAC" evidence="4">
    <location>
        <begin position="402"/>
        <end position="454"/>
    </location>
</feature>
<dbReference type="SMART" id="SM00267">
    <property type="entry name" value="GGDEF"/>
    <property type="match status" value="1"/>
</dbReference>
<dbReference type="Pfam" id="PF11849">
    <property type="entry name" value="DUF3369"/>
    <property type="match status" value="1"/>
</dbReference>
<feature type="domain" description="PAS" evidence="3">
    <location>
        <begin position="327"/>
        <end position="398"/>
    </location>
</feature>
<evidence type="ECO:0000259" key="5">
    <source>
        <dbReference type="PROSITE" id="PS50883"/>
    </source>
</evidence>
<feature type="domain" description="GGDEF" evidence="6">
    <location>
        <begin position="617"/>
        <end position="750"/>
    </location>
</feature>
<dbReference type="InterPro" id="IPR001610">
    <property type="entry name" value="PAC"/>
</dbReference>
<dbReference type="PROSITE" id="PS50112">
    <property type="entry name" value="PAS"/>
    <property type="match status" value="2"/>
</dbReference>
<dbReference type="PROSITE" id="PS50887">
    <property type="entry name" value="GGDEF"/>
    <property type="match status" value="1"/>
</dbReference>
<feature type="modified residue" description="4-aspartylphosphate" evidence="1">
    <location>
        <position position="82"/>
    </location>
</feature>
<dbReference type="InterPro" id="IPR029787">
    <property type="entry name" value="Nucleotide_cyclase"/>
</dbReference>
<dbReference type="PROSITE" id="PS50110">
    <property type="entry name" value="RESPONSE_REGULATORY"/>
    <property type="match status" value="1"/>
</dbReference>
<dbReference type="eggNOG" id="COG3829">
    <property type="taxonomic scope" value="Bacteria"/>
</dbReference>
<dbReference type="HOGENOM" id="CLU_000445_70_50_4"/>
<dbReference type="SMART" id="SM00052">
    <property type="entry name" value="EAL"/>
    <property type="match status" value="1"/>
</dbReference>
<name>C7RRQ6_ACCRE</name>
<dbReference type="PANTHER" id="PTHR44757">
    <property type="entry name" value="DIGUANYLATE CYCLASE DGCP"/>
    <property type="match status" value="1"/>
</dbReference>
<feature type="domain" description="EAL" evidence="5">
    <location>
        <begin position="761"/>
        <end position="1014"/>
    </location>
</feature>
<gene>
    <name evidence="7" type="ordered locus">CAP2UW1_1217</name>
</gene>
<dbReference type="InterPro" id="IPR035965">
    <property type="entry name" value="PAS-like_dom_sf"/>
</dbReference>
<dbReference type="InterPro" id="IPR052155">
    <property type="entry name" value="Biofilm_reg_signaling"/>
</dbReference>
<dbReference type="SUPFAM" id="SSF141868">
    <property type="entry name" value="EAL domain-like"/>
    <property type="match status" value="1"/>
</dbReference>